<dbReference type="STRING" id="59895.A0A103XS36"/>
<proteinExistence type="predicted"/>
<evidence type="ECO:0000256" key="1">
    <source>
        <dbReference type="ARBA" id="ARBA00001936"/>
    </source>
</evidence>
<dbReference type="Gene3D" id="3.60.21.10">
    <property type="match status" value="1"/>
</dbReference>
<dbReference type="GO" id="GO:0046872">
    <property type="term" value="F:metal ion binding"/>
    <property type="evidence" value="ECO:0007669"/>
    <property type="project" value="UniProtKB-KW"/>
</dbReference>
<accession>A0A103XS36</accession>
<evidence type="ECO:0000313" key="5">
    <source>
        <dbReference type="Proteomes" id="UP000243975"/>
    </source>
</evidence>
<dbReference type="InterPro" id="IPR006186">
    <property type="entry name" value="Ser/Thr-sp_prot-phosphatase"/>
</dbReference>
<evidence type="ECO:0000256" key="3">
    <source>
        <dbReference type="ARBA" id="ARBA00023211"/>
    </source>
</evidence>
<dbReference type="EMBL" id="LEKV01004375">
    <property type="protein sequence ID" value="KVH95865.1"/>
    <property type="molecule type" value="Genomic_DNA"/>
</dbReference>
<dbReference type="Proteomes" id="UP000243975">
    <property type="component" value="Unassembled WGS sequence"/>
</dbReference>
<evidence type="ECO:0000256" key="2">
    <source>
        <dbReference type="ARBA" id="ARBA00022723"/>
    </source>
</evidence>
<reference evidence="4 5" key="1">
    <citation type="journal article" date="2016" name="Sci. Rep.">
        <title>The genome sequence of the outbreeding globe artichoke constructed de novo incorporating a phase-aware low-pass sequencing strategy of F1 progeny.</title>
        <authorList>
            <person name="Scaglione D."/>
            <person name="Reyes-Chin-Wo S."/>
            <person name="Acquadro A."/>
            <person name="Froenicke L."/>
            <person name="Portis E."/>
            <person name="Beitel C."/>
            <person name="Tirone M."/>
            <person name="Mauro R."/>
            <person name="Lo Monaco A."/>
            <person name="Mauromicale G."/>
            <person name="Faccioli P."/>
            <person name="Cattivelli L."/>
            <person name="Rieseberg L."/>
            <person name="Michelmore R."/>
            <person name="Lanteri S."/>
        </authorList>
    </citation>
    <scope>NUCLEOTIDE SEQUENCE [LARGE SCALE GENOMIC DNA]</scope>
    <source>
        <strain evidence="4">2C</strain>
    </source>
</reference>
<name>A0A103XS36_CYNCS</name>
<gene>
    <name evidence="4" type="ORF">Ccrd_002082</name>
</gene>
<dbReference type="GO" id="GO:0016787">
    <property type="term" value="F:hydrolase activity"/>
    <property type="evidence" value="ECO:0007669"/>
    <property type="project" value="InterPro"/>
</dbReference>
<dbReference type="SUPFAM" id="SSF56300">
    <property type="entry name" value="Metallo-dependent phosphatases"/>
    <property type="match status" value="1"/>
</dbReference>
<dbReference type="PANTHER" id="PTHR45668:SF5">
    <property type="entry name" value="SERINE_THREONINE-PROTEIN PHOSPHATASE 5"/>
    <property type="match status" value="1"/>
</dbReference>
<dbReference type="InterPro" id="IPR051134">
    <property type="entry name" value="PPP_phosphatase"/>
</dbReference>
<evidence type="ECO:0000313" key="4">
    <source>
        <dbReference type="EMBL" id="KVH95865.1"/>
    </source>
</evidence>
<keyword evidence="5" id="KW-1185">Reference proteome</keyword>
<dbReference type="InterPro" id="IPR029052">
    <property type="entry name" value="Metallo-depent_PP-like"/>
</dbReference>
<comment type="cofactor">
    <cofactor evidence="1">
        <name>Mn(2+)</name>
        <dbReference type="ChEBI" id="CHEBI:29035"/>
    </cofactor>
</comment>
<dbReference type="AlphaFoldDB" id="A0A103XS36"/>
<sequence length="76" mass="8827">MNKIYGFEGKVKYKVSDKFVEQFAEVFCYLPLAHVINEKIFVVHGRLFSSDGVKMFAIRAIDRLNDPPDKRKICCI</sequence>
<dbReference type="Gramene" id="KVH95865">
    <property type="protein sequence ID" value="KVH95865"/>
    <property type="gene ID" value="Ccrd_002082"/>
</dbReference>
<keyword evidence="2" id="KW-0479">Metal-binding</keyword>
<dbReference type="PANTHER" id="PTHR45668">
    <property type="entry name" value="SERINE/THREONINE-PROTEIN PHOSPHATASE 5-RELATED"/>
    <property type="match status" value="1"/>
</dbReference>
<comment type="caution">
    <text evidence="4">The sequence shown here is derived from an EMBL/GenBank/DDBJ whole genome shotgun (WGS) entry which is preliminary data.</text>
</comment>
<protein>
    <submittedName>
        <fullName evidence="4">Metallophosphoesterase domain-containing protein</fullName>
    </submittedName>
</protein>
<organism evidence="4 5">
    <name type="scientific">Cynara cardunculus var. scolymus</name>
    <name type="common">Globe artichoke</name>
    <name type="synonym">Cynara scolymus</name>
    <dbReference type="NCBI Taxonomy" id="59895"/>
    <lineage>
        <taxon>Eukaryota</taxon>
        <taxon>Viridiplantae</taxon>
        <taxon>Streptophyta</taxon>
        <taxon>Embryophyta</taxon>
        <taxon>Tracheophyta</taxon>
        <taxon>Spermatophyta</taxon>
        <taxon>Magnoliopsida</taxon>
        <taxon>eudicotyledons</taxon>
        <taxon>Gunneridae</taxon>
        <taxon>Pentapetalae</taxon>
        <taxon>asterids</taxon>
        <taxon>campanulids</taxon>
        <taxon>Asterales</taxon>
        <taxon>Asteraceae</taxon>
        <taxon>Carduoideae</taxon>
        <taxon>Cardueae</taxon>
        <taxon>Carduinae</taxon>
        <taxon>Cynara</taxon>
    </lineage>
</organism>
<dbReference type="PRINTS" id="PR00114">
    <property type="entry name" value="STPHPHTASE"/>
</dbReference>
<keyword evidence="3" id="KW-0464">Manganese</keyword>